<dbReference type="AlphaFoldDB" id="C6E6P7"/>
<dbReference type="KEGG" id="gem:GM21_3654"/>
<dbReference type="SUPFAM" id="SSF69255">
    <property type="entry name" value="gp5 N-terminal domain-like"/>
    <property type="match status" value="1"/>
</dbReference>
<evidence type="ECO:0000313" key="2">
    <source>
        <dbReference type="EMBL" id="ACT19675.1"/>
    </source>
</evidence>
<evidence type="ECO:0000256" key="1">
    <source>
        <dbReference type="SAM" id="MobiDB-lite"/>
    </source>
</evidence>
<dbReference type="STRING" id="443144.GM21_3654"/>
<proteinExistence type="predicted"/>
<sequence length="250" mass="26519">MKERVDLKALLQRVVELVMPNLRGYYRVPRKGRVVKSYASDGSYWADVQPLRNDDSDDANEPVITRIEIPVLWGGPERGVVCPPTVGTLCDITYYDGDPDYPRISNFRWEKNKAPACELGAFIIQQAPGIYVRITAAGNIEHKTSADLVNEIGGAMQETVGGVWNIDVVGKATVTAPEVAVVASTKVSMTTPLLSCSGNIEAGGNVVAAGDVADAGGTKTMSGMRGVFNAHTHQENGTGGGVTDVPAAGM</sequence>
<organism evidence="2">
    <name type="scientific">Geobacter sp. (strain M21)</name>
    <dbReference type="NCBI Taxonomy" id="443144"/>
    <lineage>
        <taxon>Bacteria</taxon>
        <taxon>Pseudomonadati</taxon>
        <taxon>Thermodesulfobacteriota</taxon>
        <taxon>Desulfuromonadia</taxon>
        <taxon>Geobacterales</taxon>
        <taxon>Geobacteraceae</taxon>
        <taxon>Geobacter</taxon>
    </lineage>
</organism>
<reference evidence="2" key="1">
    <citation type="submission" date="2009-07" db="EMBL/GenBank/DDBJ databases">
        <title>Complete sequence of Geobacter sp. M21.</title>
        <authorList>
            <consortium name="US DOE Joint Genome Institute"/>
            <person name="Lucas S."/>
            <person name="Copeland A."/>
            <person name="Lapidus A."/>
            <person name="Glavina del Rio T."/>
            <person name="Dalin E."/>
            <person name="Tice H."/>
            <person name="Bruce D."/>
            <person name="Goodwin L."/>
            <person name="Pitluck S."/>
            <person name="Saunders E."/>
            <person name="Brettin T."/>
            <person name="Detter J.C."/>
            <person name="Han C."/>
            <person name="Larimer F."/>
            <person name="Land M."/>
            <person name="Hauser L."/>
            <person name="Kyrpides N."/>
            <person name="Ovchinnikova G."/>
            <person name="Lovley D."/>
        </authorList>
    </citation>
    <scope>NUCLEOTIDE SEQUENCE [LARGE SCALE GENOMIC DNA]</scope>
    <source>
        <strain evidence="2">M21</strain>
    </source>
</reference>
<dbReference type="HOGENOM" id="CLU_1154964_0_0_7"/>
<feature type="region of interest" description="Disordered" evidence="1">
    <location>
        <begin position="230"/>
        <end position="250"/>
    </location>
</feature>
<dbReference type="EMBL" id="CP001661">
    <property type="protein sequence ID" value="ACT19675.1"/>
    <property type="molecule type" value="Genomic_DNA"/>
</dbReference>
<name>C6E6P7_GEOSM</name>
<accession>C6E6P7</accession>
<gene>
    <name evidence="2" type="ordered locus">GM21_3654</name>
</gene>
<dbReference type="eggNOG" id="COG3501">
    <property type="taxonomic scope" value="Bacteria"/>
</dbReference>
<protein>
    <submittedName>
        <fullName evidence="2">Baseplate assembly protein, putative</fullName>
    </submittedName>
</protein>